<keyword evidence="5" id="KW-1185">Reference proteome</keyword>
<gene>
    <name evidence="4" type="ORF">JNB61_08960</name>
</gene>
<keyword evidence="2" id="KW-0067">ATP-binding</keyword>
<dbReference type="Pfam" id="PF13191">
    <property type="entry name" value="AAA_16"/>
    <property type="match status" value="1"/>
</dbReference>
<evidence type="ECO:0000256" key="1">
    <source>
        <dbReference type="ARBA" id="ARBA00022741"/>
    </source>
</evidence>
<dbReference type="CDD" id="cd06170">
    <property type="entry name" value="LuxR_C_like"/>
    <property type="match status" value="1"/>
</dbReference>
<feature type="domain" description="HTH luxR-type" evidence="3">
    <location>
        <begin position="908"/>
        <end position="973"/>
    </location>
</feature>
<keyword evidence="1" id="KW-0547">Nucleotide-binding</keyword>
<dbReference type="InterPro" id="IPR036388">
    <property type="entry name" value="WH-like_DNA-bd_sf"/>
</dbReference>
<dbReference type="Gene3D" id="3.40.50.300">
    <property type="entry name" value="P-loop containing nucleotide triphosphate hydrolases"/>
    <property type="match status" value="1"/>
</dbReference>
<evidence type="ECO:0000313" key="5">
    <source>
        <dbReference type="Proteomes" id="UP000777440"/>
    </source>
</evidence>
<dbReference type="RefSeq" id="WP_220339390.1">
    <property type="nucleotide sequence ID" value="NZ_JAEUAX010000004.1"/>
</dbReference>
<dbReference type="InterPro" id="IPR000792">
    <property type="entry name" value="Tscrpt_reg_LuxR_C"/>
</dbReference>
<dbReference type="SUPFAM" id="SSF48452">
    <property type="entry name" value="TPR-like"/>
    <property type="match status" value="1"/>
</dbReference>
<dbReference type="PANTHER" id="PTHR16305">
    <property type="entry name" value="TESTICULAR SOLUBLE ADENYLYL CYCLASE"/>
    <property type="match status" value="1"/>
</dbReference>
<dbReference type="EMBL" id="JAEUAX010000004">
    <property type="protein sequence ID" value="MBW9109899.1"/>
    <property type="molecule type" value="Genomic_DNA"/>
</dbReference>
<evidence type="ECO:0000256" key="2">
    <source>
        <dbReference type="ARBA" id="ARBA00022840"/>
    </source>
</evidence>
<accession>A0ABS7HX02</accession>
<dbReference type="InterPro" id="IPR011990">
    <property type="entry name" value="TPR-like_helical_dom_sf"/>
</dbReference>
<organism evidence="4 5">
    <name type="scientific">Microbacterium ureisolvens</name>
    <dbReference type="NCBI Taxonomy" id="2781186"/>
    <lineage>
        <taxon>Bacteria</taxon>
        <taxon>Bacillati</taxon>
        <taxon>Actinomycetota</taxon>
        <taxon>Actinomycetes</taxon>
        <taxon>Micrococcales</taxon>
        <taxon>Microbacteriaceae</taxon>
        <taxon>Microbacterium</taxon>
    </lineage>
</organism>
<reference evidence="4 5" key="1">
    <citation type="journal article" date="2021" name="MBio">
        <title>Poor Competitiveness of Bradyrhizobium in Pigeon Pea Root Colonization in Indian Soils.</title>
        <authorList>
            <person name="Chalasani D."/>
            <person name="Basu A."/>
            <person name="Pullabhotla S.V.S.R.N."/>
            <person name="Jorrin B."/>
            <person name="Neal A.L."/>
            <person name="Poole P.S."/>
            <person name="Podile A.R."/>
            <person name="Tkacz A."/>
        </authorList>
    </citation>
    <scope>NUCLEOTIDE SEQUENCE [LARGE SCALE GENOMIC DNA]</scope>
    <source>
        <strain evidence="4 5">HU12</strain>
    </source>
</reference>
<evidence type="ECO:0000313" key="4">
    <source>
        <dbReference type="EMBL" id="MBW9109899.1"/>
    </source>
</evidence>
<dbReference type="SMART" id="SM00421">
    <property type="entry name" value="HTH_LUXR"/>
    <property type="match status" value="1"/>
</dbReference>
<dbReference type="PRINTS" id="PR00038">
    <property type="entry name" value="HTHLUXR"/>
</dbReference>
<dbReference type="Pfam" id="PF00196">
    <property type="entry name" value="GerE"/>
    <property type="match status" value="1"/>
</dbReference>
<name>A0ABS7HX02_9MICO</name>
<dbReference type="PANTHER" id="PTHR16305:SF35">
    <property type="entry name" value="TRANSCRIPTIONAL ACTIVATOR DOMAIN"/>
    <property type="match status" value="1"/>
</dbReference>
<evidence type="ECO:0000259" key="3">
    <source>
        <dbReference type="PROSITE" id="PS50043"/>
    </source>
</evidence>
<dbReference type="Gene3D" id="1.10.10.10">
    <property type="entry name" value="Winged helix-like DNA-binding domain superfamily/Winged helix DNA-binding domain"/>
    <property type="match status" value="1"/>
</dbReference>
<comment type="caution">
    <text evidence="4">The sequence shown here is derived from an EMBL/GenBank/DDBJ whole genome shotgun (WGS) entry which is preliminary data.</text>
</comment>
<proteinExistence type="predicted"/>
<protein>
    <submittedName>
        <fullName evidence="4">AAA family ATPase</fullName>
    </submittedName>
</protein>
<dbReference type="Gene3D" id="1.25.40.10">
    <property type="entry name" value="Tetratricopeptide repeat domain"/>
    <property type="match status" value="1"/>
</dbReference>
<dbReference type="InterPro" id="IPR041664">
    <property type="entry name" value="AAA_16"/>
</dbReference>
<dbReference type="Proteomes" id="UP000777440">
    <property type="component" value="Unassembled WGS sequence"/>
</dbReference>
<dbReference type="SUPFAM" id="SSF52540">
    <property type="entry name" value="P-loop containing nucleoside triphosphate hydrolases"/>
    <property type="match status" value="1"/>
</dbReference>
<dbReference type="InterPro" id="IPR027417">
    <property type="entry name" value="P-loop_NTPase"/>
</dbReference>
<dbReference type="InterPro" id="IPR016032">
    <property type="entry name" value="Sig_transdc_resp-reg_C-effctor"/>
</dbReference>
<dbReference type="PROSITE" id="PS50043">
    <property type="entry name" value="HTH_LUXR_2"/>
    <property type="match status" value="1"/>
</dbReference>
<dbReference type="SUPFAM" id="SSF46894">
    <property type="entry name" value="C-terminal effector domain of the bipartite response regulators"/>
    <property type="match status" value="1"/>
</dbReference>
<sequence>MAGVAVSPVLIGRQAEFDAVRGALSDGRAGVPRAVVIRGEAGIGKTRLVEEAIRSLRAEASPDDPPVVVATAQCVDGGDVAPPFHALRGLVRDLRVGVGDGLLDVVSTSPGAVRTLAVLVPELAESSATPTREPVEPSSDIISDTIEMVVERLSERFHVVIVVEDLHWADALTASFATILATTLRGRHITLVLTYRPDEPATRTTLSAVVALEGRRSIPHIELERLSADDVGGQIEAIAPGRFSRPATDAIAARSGGVPFFVEELVALDGEALPGALRDLLLLRYRSASPQARHLIEVLSVGGDDVDHDVLLRVTGADPALLEDGVREALDRGIIAVSATGYRFRHALLREAVYADVPPGARRDAHRSYADALEHRAGASFSALAAVAEHRAMAGDLSAAFDATIRCLAQPGAELAPSVTAALWRRLADWWDVVPDADVRAGGASRMEVLRRAGEALWHAGDYEEARTVVRAALALPEPSDPVERAAALWWLVLCEGWITNRADEDALAEAEGLLTHREEPAARALLALVRSLLGRHEIDALQAAVAIARDAEDPATLAICLTNLAGRFAFEGELDLAAAAAREALAVADGAVERHRARMLLADVAFFEGRYEGALEIYALMLREALDAGRERGHGAVAMLLMGQVLLPLGRVDESVALARRALQLMTVPLDRSSALRILAEGDVWGDRLEAYAEKRRLVREEMPEVFDVPDEDAGWRRLDLLERLVRVSDEHDDRRKLALLSGALELETVLRASETQSWVRPWALPLRAWLVAEADGVQGMNASIDRGVADVREEAEAVASALADRGALTPLVACVAAELAADAWPPAHVAMWRAALAEARVGNGLPVQFVHLARLRLAEALVASGDRAGAEAALAELREQAPATGDALVVRWADELAARAGLASDPGTRVASLTERESQVLGLVARGMSNAQIGRALFISPKTASVHVSSILLKLGVANRTEAAAFARDTGR</sequence>